<proteinExistence type="predicted"/>
<organism evidence="1 2">
    <name type="scientific">Mycolicibacter longobardus</name>
    <dbReference type="NCBI Taxonomy" id="1108812"/>
    <lineage>
        <taxon>Bacteria</taxon>
        <taxon>Bacillati</taxon>
        <taxon>Actinomycetota</taxon>
        <taxon>Actinomycetes</taxon>
        <taxon>Mycobacteriales</taxon>
        <taxon>Mycobacteriaceae</taxon>
        <taxon>Mycolicibacter</taxon>
    </lineage>
</organism>
<gene>
    <name evidence="1" type="ORF">AWC16_18870</name>
</gene>
<name>A0A1X1YBN2_9MYCO</name>
<accession>A0A1X1YBN2</accession>
<comment type="caution">
    <text evidence="1">The sequence shown here is derived from an EMBL/GenBank/DDBJ whole genome shotgun (WGS) entry which is preliminary data.</text>
</comment>
<evidence type="ECO:0000313" key="1">
    <source>
        <dbReference type="EMBL" id="ORW08465.1"/>
    </source>
</evidence>
<dbReference type="EMBL" id="LQPG01000035">
    <property type="protein sequence ID" value="ORW08465.1"/>
    <property type="molecule type" value="Genomic_DNA"/>
</dbReference>
<keyword evidence="2" id="KW-1185">Reference proteome</keyword>
<sequence>MSAVNCECGNRAIDGGTSCQWCMEIEAAKATQTRPHTWQQGWFTGTTTCSVCQLLPTDPLDSYSDCPGPAGPGI</sequence>
<dbReference type="RefSeq" id="WP_085266103.1">
    <property type="nucleotide sequence ID" value="NZ_LQPG01000035.1"/>
</dbReference>
<dbReference type="AlphaFoldDB" id="A0A1X1YBN2"/>
<dbReference type="OrthoDB" id="9847320at2"/>
<evidence type="ECO:0000313" key="2">
    <source>
        <dbReference type="Proteomes" id="UP000193866"/>
    </source>
</evidence>
<reference evidence="1 2" key="1">
    <citation type="submission" date="2016-01" db="EMBL/GenBank/DDBJ databases">
        <title>The new phylogeny of the genus Mycobacterium.</title>
        <authorList>
            <person name="Tarcisio F."/>
            <person name="Conor M."/>
            <person name="Antonella G."/>
            <person name="Elisabetta G."/>
            <person name="Giulia F.S."/>
            <person name="Sara T."/>
            <person name="Anna F."/>
            <person name="Clotilde B."/>
            <person name="Roberto B."/>
            <person name="Veronica D.S."/>
            <person name="Fabio R."/>
            <person name="Monica P."/>
            <person name="Olivier J."/>
            <person name="Enrico T."/>
            <person name="Nicola S."/>
        </authorList>
    </citation>
    <scope>NUCLEOTIDE SEQUENCE [LARGE SCALE GENOMIC DNA]</scope>
    <source>
        <strain evidence="1 2">DSM 45394</strain>
    </source>
</reference>
<protein>
    <submittedName>
        <fullName evidence="1">Uncharacterized protein</fullName>
    </submittedName>
</protein>
<dbReference type="STRING" id="1108812.AWC16_18870"/>
<dbReference type="Proteomes" id="UP000193866">
    <property type="component" value="Unassembled WGS sequence"/>
</dbReference>